<dbReference type="KEGG" id="crx:CRECT_1711"/>
<dbReference type="InterPro" id="IPR011914">
    <property type="entry name" value="RfaE_dom_II"/>
</dbReference>
<dbReference type="Pfam" id="PF00294">
    <property type="entry name" value="PfkB"/>
    <property type="match status" value="1"/>
</dbReference>
<dbReference type="Proteomes" id="UP000502377">
    <property type="component" value="Chromosome"/>
</dbReference>
<dbReference type="InterPro" id="IPR029056">
    <property type="entry name" value="Ribokinase-like"/>
</dbReference>
<feature type="domain" description="Carbohydrate kinase PfkB" evidence="12">
    <location>
        <begin position="22"/>
        <end position="298"/>
    </location>
</feature>
<organism evidence="14 15">
    <name type="scientific">Campylobacter rectus</name>
    <name type="common">Wolinella recta</name>
    <dbReference type="NCBI Taxonomy" id="203"/>
    <lineage>
        <taxon>Bacteria</taxon>
        <taxon>Pseudomonadati</taxon>
        <taxon>Campylobacterota</taxon>
        <taxon>Epsilonproteobacteria</taxon>
        <taxon>Campylobacterales</taxon>
        <taxon>Campylobacteraceae</taxon>
        <taxon>Campylobacter</taxon>
    </lineage>
</organism>
<dbReference type="GO" id="GO:0097171">
    <property type="term" value="P:ADP-L-glycero-beta-D-manno-heptose biosynthetic process"/>
    <property type="evidence" value="ECO:0007669"/>
    <property type="project" value="UniProtKB-UniPathway"/>
</dbReference>
<dbReference type="GO" id="GO:0033786">
    <property type="term" value="F:heptose-1-phosphate adenylyltransferase activity"/>
    <property type="evidence" value="ECO:0007669"/>
    <property type="project" value="UniProtKB-UniRule"/>
</dbReference>
<dbReference type="SUPFAM" id="SSF52374">
    <property type="entry name" value="Nucleotidylyl transferase"/>
    <property type="match status" value="1"/>
</dbReference>
<dbReference type="NCBIfam" id="TIGR02198">
    <property type="entry name" value="rfaE_dom_I"/>
    <property type="match status" value="1"/>
</dbReference>
<dbReference type="EC" id="2.7.1.167" evidence="11"/>
<keyword evidence="9 11" id="KW-0119">Carbohydrate metabolism</keyword>
<evidence type="ECO:0000256" key="2">
    <source>
        <dbReference type="ARBA" id="ARBA00003753"/>
    </source>
</evidence>
<proteinExistence type="inferred from homology"/>
<dbReference type="HAMAP" id="MF_01603">
    <property type="entry name" value="HldE"/>
    <property type="match status" value="1"/>
</dbReference>
<keyword evidence="8 11" id="KW-0511">Multifunctional enzyme</keyword>
<dbReference type="SUPFAM" id="SSF53613">
    <property type="entry name" value="Ribokinase-like"/>
    <property type="match status" value="1"/>
</dbReference>
<feature type="domain" description="Cytidyltransferase-like" evidence="13">
    <location>
        <begin position="340"/>
        <end position="431"/>
    </location>
</feature>
<gene>
    <name evidence="14" type="primary">waaE</name>
    <name evidence="11" type="synonym">hldE</name>
    <name evidence="14" type="ORF">CRECT_1711</name>
</gene>
<dbReference type="Gene3D" id="3.40.50.620">
    <property type="entry name" value="HUPs"/>
    <property type="match status" value="1"/>
</dbReference>
<dbReference type="GO" id="GO:0016773">
    <property type="term" value="F:phosphotransferase activity, alcohol group as acceptor"/>
    <property type="evidence" value="ECO:0007669"/>
    <property type="project" value="InterPro"/>
</dbReference>
<keyword evidence="6 11" id="KW-0418">Kinase</keyword>
<dbReference type="EMBL" id="CP012543">
    <property type="protein sequence ID" value="QCD47344.1"/>
    <property type="molecule type" value="Genomic_DNA"/>
</dbReference>
<evidence type="ECO:0000256" key="3">
    <source>
        <dbReference type="ARBA" id="ARBA00022679"/>
    </source>
</evidence>
<dbReference type="InterPro" id="IPR014729">
    <property type="entry name" value="Rossmann-like_a/b/a_fold"/>
</dbReference>
<comment type="catalytic activity">
    <reaction evidence="10 11">
        <text>D-glycero-beta-D-manno-heptose 1-phosphate + ATP + H(+) = ADP-D-glycero-beta-D-manno-heptose + diphosphate</text>
        <dbReference type="Rhea" id="RHEA:27465"/>
        <dbReference type="ChEBI" id="CHEBI:15378"/>
        <dbReference type="ChEBI" id="CHEBI:30616"/>
        <dbReference type="ChEBI" id="CHEBI:33019"/>
        <dbReference type="ChEBI" id="CHEBI:59967"/>
        <dbReference type="ChEBI" id="CHEBI:61593"/>
        <dbReference type="EC" id="2.7.7.70"/>
    </reaction>
</comment>
<keyword evidence="5 11" id="KW-0547">Nucleotide-binding</keyword>
<dbReference type="GO" id="GO:0005829">
    <property type="term" value="C:cytosol"/>
    <property type="evidence" value="ECO:0007669"/>
    <property type="project" value="TreeGrafter"/>
</dbReference>
<dbReference type="UniPathway" id="UPA00356">
    <property type="reaction ID" value="UER00437"/>
</dbReference>
<feature type="active site" evidence="11">
    <location>
        <position position="260"/>
    </location>
</feature>
<comment type="subunit">
    <text evidence="11">Homodimer.</text>
</comment>
<dbReference type="InterPro" id="IPR004821">
    <property type="entry name" value="Cyt_trans-like"/>
</dbReference>
<evidence type="ECO:0000259" key="12">
    <source>
        <dbReference type="Pfam" id="PF00294"/>
    </source>
</evidence>
<dbReference type="InterPro" id="IPR011913">
    <property type="entry name" value="RfaE_dom_I"/>
</dbReference>
<dbReference type="PANTHER" id="PTHR46969:SF1">
    <property type="entry name" value="BIFUNCTIONAL PROTEIN HLDE"/>
    <property type="match status" value="1"/>
</dbReference>
<comment type="similarity">
    <text evidence="11">In the C-terminal section; belongs to the cytidylyltransferase family.</text>
</comment>
<keyword evidence="3 11" id="KW-0808">Transferase</keyword>
<name>A0A6G5QP28_CAMRE</name>
<dbReference type="AlphaFoldDB" id="A0A6G5QP28"/>
<keyword evidence="4 11" id="KW-0548">Nucleotidyltransferase</keyword>
<dbReference type="NCBIfam" id="TIGR00125">
    <property type="entry name" value="cyt_tran_rel"/>
    <property type="match status" value="1"/>
</dbReference>
<dbReference type="GO" id="GO:0005524">
    <property type="term" value="F:ATP binding"/>
    <property type="evidence" value="ECO:0007669"/>
    <property type="project" value="UniProtKB-UniRule"/>
</dbReference>
<evidence type="ECO:0000256" key="8">
    <source>
        <dbReference type="ARBA" id="ARBA00023268"/>
    </source>
</evidence>
<dbReference type="CDD" id="cd01172">
    <property type="entry name" value="RfaE_like"/>
    <property type="match status" value="1"/>
</dbReference>
<comment type="similarity">
    <text evidence="11">In the N-terminal section; belongs to the carbohydrate kinase PfkB family.</text>
</comment>
<dbReference type="RefSeq" id="WP_002945448.1">
    <property type="nucleotide sequence ID" value="NZ_CP012543.1"/>
</dbReference>
<dbReference type="GO" id="GO:0033785">
    <property type="term" value="F:heptose 7-phosphate kinase activity"/>
    <property type="evidence" value="ECO:0007669"/>
    <property type="project" value="UniProtKB-UniRule"/>
</dbReference>
<evidence type="ECO:0000313" key="14">
    <source>
        <dbReference type="EMBL" id="QCD47344.1"/>
    </source>
</evidence>
<evidence type="ECO:0000256" key="10">
    <source>
        <dbReference type="ARBA" id="ARBA00047428"/>
    </source>
</evidence>
<comment type="catalytic activity">
    <reaction evidence="11">
        <text>D-glycero-beta-D-manno-heptose 7-phosphate + ATP = D-glycero-beta-D-manno-heptose 1,7-bisphosphate + ADP + H(+)</text>
        <dbReference type="Rhea" id="RHEA:27473"/>
        <dbReference type="ChEBI" id="CHEBI:15378"/>
        <dbReference type="ChEBI" id="CHEBI:30616"/>
        <dbReference type="ChEBI" id="CHEBI:60204"/>
        <dbReference type="ChEBI" id="CHEBI:60208"/>
        <dbReference type="ChEBI" id="CHEBI:456216"/>
        <dbReference type="EC" id="2.7.1.167"/>
    </reaction>
</comment>
<evidence type="ECO:0000256" key="1">
    <source>
        <dbReference type="ARBA" id="ARBA00002319"/>
    </source>
</evidence>
<protein>
    <recommendedName>
        <fullName evidence="11">Bifunctional protein HldE</fullName>
    </recommendedName>
    <domain>
        <recommendedName>
            <fullName evidence="11">D-beta-D-heptose 7-phosphate kinase</fullName>
            <ecNumber evidence="11">2.7.1.167</ecNumber>
        </recommendedName>
        <alternativeName>
            <fullName evidence="11">D-beta-D-heptose 7-phosphotransferase</fullName>
        </alternativeName>
        <alternativeName>
            <fullName evidence="11">D-glycero-beta-D-manno-heptose-7-phosphate kinase</fullName>
        </alternativeName>
    </domain>
    <domain>
        <recommendedName>
            <fullName evidence="11">D-beta-D-heptose 1-phosphate adenylyltransferase</fullName>
            <ecNumber evidence="11">2.7.7.70</ecNumber>
        </recommendedName>
        <alternativeName>
            <fullName evidence="11">D-glycero-beta-D-manno-heptose 1-phosphate adenylyltransferase</fullName>
        </alternativeName>
    </domain>
</protein>
<sequence>MREVRALVAGDLMLDHYIWGSCERISPEAPVQVVKIKNETKRLGGAGNVVLNLLSLGAKVGVISVLGDDETGDEIERILLEQGARPEFIKREIGRTSSIKSRVMATHQQVVRIDKESVEAVTCEDELAANFARALESYDVALLSDYGKGVLTPSLCQKLIKACEDAGKPVLIDPKGADYSKYKGATLLTPNKKEAGEAVGFKIENDEQLFTALNLLKNELNLTHSLITISEEGIALLEDGQAVKFPALAKEVFDVTGAGDTVLATLGVMLGAGEGVKKAIETANLAAAVVVAKVGSATASFEEINELVRRKNAAGFEEKIKNADDLAATLANRGEKRLVFTNGCFDILHAGHVGYLAKAREFGDILVVGLNSDASVRALKGDTRPVNAQADRATVLAALGAVDYVTIFDELTPLNLIEKLRPDVLVKGADYEGKEVVGSSVVKDVRLVEFVAGKSTSATIKRIKSEHC</sequence>
<evidence type="ECO:0000256" key="6">
    <source>
        <dbReference type="ARBA" id="ARBA00022777"/>
    </source>
</evidence>
<evidence type="ECO:0000313" key="15">
    <source>
        <dbReference type="Proteomes" id="UP000502377"/>
    </source>
</evidence>
<comment type="pathway">
    <text evidence="11">Nucleotide-sugar biosynthesis; ADP-L-glycero-beta-D-manno-heptose biosynthesis; ADP-L-glycero-beta-D-manno-heptose from D-glycero-beta-D-manno-heptose 7-phosphate: step 1/4.</text>
</comment>
<comment type="function">
    <text evidence="2 11">Catalyzes the ADP transfer from ATP to D-glycero-beta-D-manno-heptose 1-phosphate, yielding ADP-D-glycero-beta-D-manno-heptose.</text>
</comment>
<evidence type="ECO:0000256" key="7">
    <source>
        <dbReference type="ARBA" id="ARBA00022840"/>
    </source>
</evidence>
<evidence type="ECO:0000259" key="13">
    <source>
        <dbReference type="Pfam" id="PF01467"/>
    </source>
</evidence>
<dbReference type="EC" id="2.7.7.70" evidence="11"/>
<dbReference type="PANTHER" id="PTHR46969">
    <property type="entry name" value="BIFUNCTIONAL PROTEIN HLDE"/>
    <property type="match status" value="1"/>
</dbReference>
<evidence type="ECO:0000256" key="4">
    <source>
        <dbReference type="ARBA" id="ARBA00022695"/>
    </source>
</evidence>
<comment type="pathway">
    <text evidence="11">Nucleotide-sugar biosynthesis; ADP-L-glycero-beta-D-manno-heptose biosynthesis; ADP-L-glycero-beta-D-manno-heptose from D-glycero-beta-D-manno-heptose 7-phosphate: step 3/4.</text>
</comment>
<feature type="region of interest" description="Ribokinase" evidence="11">
    <location>
        <begin position="1"/>
        <end position="314"/>
    </location>
</feature>
<feature type="binding site" evidence="11">
    <location>
        <begin position="191"/>
        <end position="194"/>
    </location>
    <ligand>
        <name>ATP</name>
        <dbReference type="ChEBI" id="CHEBI:30616"/>
    </ligand>
</feature>
<feature type="region of interest" description="Cytidylyltransferase" evidence="11">
    <location>
        <begin position="340"/>
        <end position="468"/>
    </location>
</feature>
<accession>A0A6G5QP28</accession>
<dbReference type="NCBIfam" id="TIGR02199">
    <property type="entry name" value="rfaE_dom_II"/>
    <property type="match status" value="1"/>
</dbReference>
<dbReference type="InterPro" id="IPR023030">
    <property type="entry name" value="Bifunc_HldE"/>
</dbReference>
<dbReference type="Pfam" id="PF01467">
    <property type="entry name" value="CTP_transf_like"/>
    <property type="match status" value="1"/>
</dbReference>
<evidence type="ECO:0000256" key="5">
    <source>
        <dbReference type="ARBA" id="ARBA00022741"/>
    </source>
</evidence>
<comment type="function">
    <text evidence="1 11">Catalyzes the phosphorylation of D-glycero-D-manno-heptose 7-phosphate at the C-1 position to selectively form D-glycero-beta-D-manno-heptose-1,7-bisphosphate.</text>
</comment>
<keyword evidence="7 11" id="KW-0067">ATP-binding</keyword>
<dbReference type="InterPro" id="IPR011611">
    <property type="entry name" value="PfkB_dom"/>
</dbReference>
<dbReference type="Gene3D" id="3.40.1190.20">
    <property type="match status" value="1"/>
</dbReference>
<reference evidence="14 15" key="1">
    <citation type="submission" date="2016-07" db="EMBL/GenBank/DDBJ databases">
        <title>Comparative genomics of the Campylobacter concisus group.</title>
        <authorList>
            <person name="Miller W.G."/>
            <person name="Yee E."/>
            <person name="Chapman M.H."/>
            <person name="Huynh S."/>
            <person name="Bono J.L."/>
            <person name="On S.L.W."/>
            <person name="StLeger J."/>
            <person name="Foster G."/>
            <person name="Parker C.T."/>
        </authorList>
    </citation>
    <scope>NUCLEOTIDE SEQUENCE [LARGE SCALE GENOMIC DNA]</scope>
    <source>
        <strain evidence="14 15">ATCC 33238</strain>
    </source>
</reference>
<evidence type="ECO:0000256" key="9">
    <source>
        <dbReference type="ARBA" id="ARBA00023277"/>
    </source>
</evidence>
<evidence type="ECO:0000256" key="11">
    <source>
        <dbReference type="HAMAP-Rule" id="MF_01603"/>
    </source>
</evidence>